<feature type="chain" id="PRO_5037202724" description="Sulfhydryl oxidase" evidence="10">
    <location>
        <begin position="24"/>
        <end position="591"/>
    </location>
</feature>
<dbReference type="InterPro" id="IPR013766">
    <property type="entry name" value="Thioredoxin_domain"/>
</dbReference>
<keyword evidence="6" id="KW-1015">Disulfide bond</keyword>
<proteinExistence type="predicted"/>
<dbReference type="SUPFAM" id="SSF52833">
    <property type="entry name" value="Thioredoxin-like"/>
    <property type="match status" value="1"/>
</dbReference>
<evidence type="ECO:0000256" key="7">
    <source>
        <dbReference type="ARBA" id="ARBA00023180"/>
    </source>
</evidence>
<keyword evidence="7" id="KW-0325">Glycoprotein</keyword>
<keyword evidence="8" id="KW-0812">Transmembrane</keyword>
<evidence type="ECO:0000313" key="13">
    <source>
        <dbReference type="EMBL" id="TDH70345.1"/>
    </source>
</evidence>
<keyword evidence="8" id="KW-0472">Membrane</keyword>
<gene>
    <name evidence="13" type="ORF">CCR75_003966</name>
</gene>
<dbReference type="InterPro" id="IPR036249">
    <property type="entry name" value="Thioredoxin-like_sf"/>
</dbReference>
<keyword evidence="5 8" id="KW-0560">Oxidoreductase</keyword>
<dbReference type="KEGG" id="blac:94347728"/>
<evidence type="ECO:0000256" key="8">
    <source>
        <dbReference type="RuleBase" id="RU371123"/>
    </source>
</evidence>
<dbReference type="InterPro" id="IPR039798">
    <property type="entry name" value="Sulfhydryl_oxidase"/>
</dbReference>
<dbReference type="GeneID" id="94347728"/>
<dbReference type="CDD" id="cd02961">
    <property type="entry name" value="PDI_a_family"/>
    <property type="match status" value="1"/>
</dbReference>
<dbReference type="GO" id="GO:0000139">
    <property type="term" value="C:Golgi membrane"/>
    <property type="evidence" value="ECO:0007669"/>
    <property type="project" value="TreeGrafter"/>
</dbReference>
<comment type="catalytic activity">
    <reaction evidence="8">
        <text>2 R'C(R)SH + O2 = R'C(R)S-S(R)CR' + H2O2</text>
        <dbReference type="Rhea" id="RHEA:17357"/>
        <dbReference type="ChEBI" id="CHEBI:15379"/>
        <dbReference type="ChEBI" id="CHEBI:16240"/>
        <dbReference type="ChEBI" id="CHEBI:16520"/>
        <dbReference type="ChEBI" id="CHEBI:17412"/>
        <dbReference type="EC" id="1.8.3.2"/>
    </reaction>
</comment>
<feature type="domain" description="Thioredoxin" evidence="12">
    <location>
        <begin position="14"/>
        <end position="152"/>
    </location>
</feature>
<keyword evidence="2 8" id="KW-0285">Flavoprotein</keyword>
<evidence type="ECO:0000256" key="6">
    <source>
        <dbReference type="ARBA" id="ARBA00023157"/>
    </source>
</evidence>
<dbReference type="PROSITE" id="PS51324">
    <property type="entry name" value="ERV_ALR"/>
    <property type="match status" value="1"/>
</dbReference>
<dbReference type="GO" id="GO:0005615">
    <property type="term" value="C:extracellular space"/>
    <property type="evidence" value="ECO:0007669"/>
    <property type="project" value="TreeGrafter"/>
</dbReference>
<dbReference type="Gene3D" id="1.20.120.1960">
    <property type="entry name" value="QSOX sulfhydryl oxidase domain"/>
    <property type="match status" value="1"/>
</dbReference>
<dbReference type="PANTHER" id="PTHR22897">
    <property type="entry name" value="QUIESCIN Q6-RELATED SULFHYDRYL OXIDASE"/>
    <property type="match status" value="1"/>
</dbReference>
<organism evidence="13 14">
    <name type="scientific">Bremia lactucae</name>
    <name type="common">Lettuce downy mildew</name>
    <dbReference type="NCBI Taxonomy" id="4779"/>
    <lineage>
        <taxon>Eukaryota</taxon>
        <taxon>Sar</taxon>
        <taxon>Stramenopiles</taxon>
        <taxon>Oomycota</taxon>
        <taxon>Peronosporomycetes</taxon>
        <taxon>Peronosporales</taxon>
        <taxon>Peronosporaceae</taxon>
        <taxon>Bremia</taxon>
    </lineage>
</organism>
<dbReference type="InterPro" id="IPR042568">
    <property type="entry name" value="QSOX_FAD-bd_sf"/>
</dbReference>
<dbReference type="RefSeq" id="XP_067819844.1">
    <property type="nucleotide sequence ID" value="XM_067962057.1"/>
</dbReference>
<dbReference type="Pfam" id="PF04777">
    <property type="entry name" value="Evr1_Alr"/>
    <property type="match status" value="1"/>
</dbReference>
<evidence type="ECO:0000256" key="4">
    <source>
        <dbReference type="ARBA" id="ARBA00022827"/>
    </source>
</evidence>
<dbReference type="GO" id="GO:0006457">
    <property type="term" value="P:protein folding"/>
    <property type="evidence" value="ECO:0007669"/>
    <property type="project" value="TreeGrafter"/>
</dbReference>
<evidence type="ECO:0000256" key="10">
    <source>
        <dbReference type="SAM" id="SignalP"/>
    </source>
</evidence>
<dbReference type="Gene3D" id="3.40.30.10">
    <property type="entry name" value="Glutaredoxin"/>
    <property type="match status" value="1"/>
</dbReference>
<comment type="caution">
    <text evidence="13">The sequence shown here is derived from an EMBL/GenBank/DDBJ whole genome shotgun (WGS) entry which is preliminary data.</text>
</comment>
<dbReference type="SUPFAM" id="SSF69000">
    <property type="entry name" value="FAD-dependent thiol oxidase"/>
    <property type="match status" value="1"/>
</dbReference>
<dbReference type="Proteomes" id="UP000294530">
    <property type="component" value="Unassembled WGS sequence"/>
</dbReference>
<dbReference type="PROSITE" id="PS51352">
    <property type="entry name" value="THIOREDOXIN_2"/>
    <property type="match status" value="1"/>
</dbReference>
<dbReference type="GO" id="GO:0016971">
    <property type="term" value="F:flavin-dependent sulfhydryl oxidase activity"/>
    <property type="evidence" value="ECO:0007669"/>
    <property type="project" value="InterPro"/>
</dbReference>
<keyword evidence="8" id="KW-1133">Transmembrane helix</keyword>
<keyword evidence="4 8" id="KW-0274">FAD</keyword>
<comment type="cofactor">
    <cofactor evidence="1 8">
        <name>FAD</name>
        <dbReference type="ChEBI" id="CHEBI:57692"/>
    </cofactor>
</comment>
<dbReference type="OrthoDB" id="59470at2759"/>
<keyword evidence="3 10" id="KW-0732">Signal</keyword>
<dbReference type="InterPro" id="IPR036774">
    <property type="entry name" value="ERV/ALR_sulphydryl_oxid_sf"/>
</dbReference>
<evidence type="ECO:0000259" key="11">
    <source>
        <dbReference type="PROSITE" id="PS51324"/>
    </source>
</evidence>
<dbReference type="PROSITE" id="PS00194">
    <property type="entry name" value="THIOREDOXIN_1"/>
    <property type="match status" value="1"/>
</dbReference>
<feature type="region of interest" description="Disordered" evidence="9">
    <location>
        <begin position="162"/>
        <end position="204"/>
    </location>
</feature>
<keyword evidence="14" id="KW-1185">Reference proteome</keyword>
<dbReference type="AlphaFoldDB" id="A0A976FPE6"/>
<dbReference type="GO" id="GO:0003756">
    <property type="term" value="F:protein disulfide isomerase activity"/>
    <property type="evidence" value="ECO:0007669"/>
    <property type="project" value="TreeGrafter"/>
</dbReference>
<dbReference type="Gene3D" id="1.20.120.310">
    <property type="entry name" value="ERV/ALR sulfhydryl oxidase domain"/>
    <property type="match status" value="1"/>
</dbReference>
<reference evidence="13 14" key="1">
    <citation type="journal article" date="2021" name="Genome Biol.">
        <title>AFLAP: assembly-free linkage analysis pipeline using k-mers from genome sequencing data.</title>
        <authorList>
            <person name="Fletcher K."/>
            <person name="Zhang L."/>
            <person name="Gil J."/>
            <person name="Han R."/>
            <person name="Cavanaugh K."/>
            <person name="Michelmore R."/>
        </authorList>
    </citation>
    <scope>NUCLEOTIDE SEQUENCE [LARGE SCALE GENOMIC DNA]</scope>
    <source>
        <strain evidence="13 14">SF5</strain>
    </source>
</reference>
<protein>
    <recommendedName>
        <fullName evidence="8">Sulfhydryl oxidase</fullName>
        <ecNumber evidence="8">1.8.3.2</ecNumber>
    </recommendedName>
</protein>
<name>A0A976FPE6_BRELC</name>
<dbReference type="InterPro" id="IPR017937">
    <property type="entry name" value="Thioredoxin_CS"/>
</dbReference>
<evidence type="ECO:0000256" key="2">
    <source>
        <dbReference type="ARBA" id="ARBA00022630"/>
    </source>
</evidence>
<feature type="domain" description="ERV/ALR sulfhydryl oxidase" evidence="11">
    <location>
        <begin position="331"/>
        <end position="446"/>
    </location>
</feature>
<evidence type="ECO:0000256" key="3">
    <source>
        <dbReference type="ARBA" id="ARBA00022729"/>
    </source>
</evidence>
<feature type="compositionally biased region" description="Basic and acidic residues" evidence="9">
    <location>
        <begin position="168"/>
        <end position="181"/>
    </location>
</feature>
<feature type="signal peptide" evidence="10">
    <location>
        <begin position="1"/>
        <end position="23"/>
    </location>
</feature>
<dbReference type="EMBL" id="SHOA02000010">
    <property type="protein sequence ID" value="TDH70345.1"/>
    <property type="molecule type" value="Genomic_DNA"/>
</dbReference>
<sequence length="591" mass="66568">MQLRWLLASTAALLSPRASVLDAAVDPKAKGEPLFPEDHPNITFLTDKNWDEKTNKTDKPWMIDFYHPFCPHCKHFAPAFIELAAYYKEQDNLYIGAVSCMDHVKCRRVGITGFPTLMTLNFNPRMPMVENKRIIGTHTVQEVKDYVNSVFAEVAFNETGTWPPGYKSSEEKAKEEEELKKLQGSTDASKEKDSAEAPDTPEPVIWEESTLPMNQTTRIQDAASAFVFGLKQGVFMGGDVMDDEEFDALKGWLKMVSETFPGSVNRKVIRPLYEQVKEKELLDFNTWDALVKQWQENSVAAFKAEEARFNYTGVSLSEWQQVNNLFLGQGATYQACASYTCGQWNMFHMLTLNPPETGSRSPELMVSVVASIRRFMKHFFGCVDCRDHFLKENTVETVKNVQNAEDKPLVLRRWLWKMHNSVNKRIHHPIWPKPDVCPNCGTEAAWDEIEVDKWLSRTFAYRDVVVPLVENAVDTPAVALRSETVAERAALTAEAPAGIAVATAGPIIAVEPKGGDEYVPKDAERGIKNAANTLELVANTKTEPKNTLQGTSAPPVTLFAWYILPVVAVGGYLIFVRSRSKQKPYFQLSRQ</sequence>
<evidence type="ECO:0000313" key="14">
    <source>
        <dbReference type="Proteomes" id="UP000294530"/>
    </source>
</evidence>
<evidence type="ECO:0000259" key="12">
    <source>
        <dbReference type="PROSITE" id="PS51352"/>
    </source>
</evidence>
<dbReference type="InterPro" id="IPR017905">
    <property type="entry name" value="ERV/ALR_sulphydryl_oxidase"/>
</dbReference>
<evidence type="ECO:0000256" key="1">
    <source>
        <dbReference type="ARBA" id="ARBA00001974"/>
    </source>
</evidence>
<dbReference type="EC" id="1.8.3.2" evidence="8"/>
<evidence type="ECO:0000256" key="9">
    <source>
        <dbReference type="SAM" id="MobiDB-lite"/>
    </source>
</evidence>
<evidence type="ECO:0000256" key="5">
    <source>
        <dbReference type="ARBA" id="ARBA00023002"/>
    </source>
</evidence>
<dbReference type="PANTHER" id="PTHR22897:SF8">
    <property type="entry name" value="SULFHYDRYL OXIDASE"/>
    <property type="match status" value="1"/>
</dbReference>
<accession>A0A976FPE6</accession>
<dbReference type="Pfam" id="PF00085">
    <property type="entry name" value="Thioredoxin"/>
    <property type="match status" value="1"/>
</dbReference>
<feature type="transmembrane region" description="Helical" evidence="8">
    <location>
        <begin position="558"/>
        <end position="576"/>
    </location>
</feature>